<feature type="transmembrane region" description="Helical" evidence="1">
    <location>
        <begin position="75"/>
        <end position="94"/>
    </location>
</feature>
<dbReference type="InterPro" id="IPR046283">
    <property type="entry name" value="DUF6320"/>
</dbReference>
<feature type="transmembrane region" description="Helical" evidence="1">
    <location>
        <begin position="48"/>
        <end position="69"/>
    </location>
</feature>
<keyword evidence="1" id="KW-1133">Transmembrane helix</keyword>
<keyword evidence="1" id="KW-0472">Membrane</keyword>
<dbReference type="AlphaFoldDB" id="A0A6L5YQ42"/>
<comment type="caution">
    <text evidence="2">The sequence shown here is derived from an EMBL/GenBank/DDBJ whole genome shotgun (WGS) entry which is preliminary data.</text>
</comment>
<protein>
    <submittedName>
        <fullName evidence="2">Zinc ribbon domain-containing protein</fullName>
    </submittedName>
</protein>
<evidence type="ECO:0000256" key="1">
    <source>
        <dbReference type="SAM" id="Phobius"/>
    </source>
</evidence>
<feature type="transmembrane region" description="Helical" evidence="1">
    <location>
        <begin position="187"/>
        <end position="207"/>
    </location>
</feature>
<feature type="transmembrane region" description="Helical" evidence="1">
    <location>
        <begin position="106"/>
        <end position="126"/>
    </location>
</feature>
<gene>
    <name evidence="2" type="ORF">FYJ75_05070</name>
</gene>
<sequence length="221" mass="25231">MSRCKKCNIEVLDETDKCPLCHQVLEKDGVAQHNMYPNVRIATRRFRLASDCLLFVSIVAETIMLYINYLADSHFWWSFIVGLILIYVNVTLRLAIMGRSGYQFKIISLTFIAVVLLVGIDFLTGYKGWSVNYIFPAGIILVDIGILVLMAVNRRNWQSYMMLQIFMILLGLISLILVAVGVIDFPYFAVAAFGVSFFIFLGTVIIGDQRARTELKRRFHL</sequence>
<evidence type="ECO:0000313" key="2">
    <source>
        <dbReference type="EMBL" id="MST74408.1"/>
    </source>
</evidence>
<dbReference type="Proteomes" id="UP000474024">
    <property type="component" value="Unassembled WGS sequence"/>
</dbReference>
<proteinExistence type="predicted"/>
<dbReference type="EMBL" id="VUNI01000006">
    <property type="protein sequence ID" value="MST74408.1"/>
    <property type="molecule type" value="Genomic_DNA"/>
</dbReference>
<keyword evidence="1" id="KW-0812">Transmembrane</keyword>
<organism evidence="2 3">
    <name type="scientific">Roseburia porci</name>
    <dbReference type="NCBI Taxonomy" id="2605790"/>
    <lineage>
        <taxon>Bacteria</taxon>
        <taxon>Bacillati</taxon>
        <taxon>Bacillota</taxon>
        <taxon>Clostridia</taxon>
        <taxon>Lachnospirales</taxon>
        <taxon>Lachnospiraceae</taxon>
        <taxon>Roseburia</taxon>
    </lineage>
</organism>
<name>A0A6L5YQ42_9FIRM</name>
<dbReference type="RefSeq" id="WP_154429378.1">
    <property type="nucleotide sequence ID" value="NZ_VUNI01000006.1"/>
</dbReference>
<evidence type="ECO:0000313" key="3">
    <source>
        <dbReference type="Proteomes" id="UP000474024"/>
    </source>
</evidence>
<dbReference type="Pfam" id="PF19845">
    <property type="entry name" value="DUF6320"/>
    <property type="match status" value="1"/>
</dbReference>
<reference evidence="2 3" key="1">
    <citation type="submission" date="2019-08" db="EMBL/GenBank/DDBJ databases">
        <title>In-depth cultivation of the pig gut microbiome towards novel bacterial diversity and tailored functional studies.</title>
        <authorList>
            <person name="Wylensek D."/>
            <person name="Hitch T.C.A."/>
            <person name="Clavel T."/>
        </authorList>
    </citation>
    <scope>NUCLEOTIDE SEQUENCE [LARGE SCALE GENOMIC DNA]</scope>
    <source>
        <strain evidence="2 3">MUC/MUC-530-WT-4D</strain>
    </source>
</reference>
<feature type="transmembrane region" description="Helical" evidence="1">
    <location>
        <begin position="159"/>
        <end position="181"/>
    </location>
</feature>
<keyword evidence="3" id="KW-1185">Reference proteome</keyword>
<feature type="transmembrane region" description="Helical" evidence="1">
    <location>
        <begin position="132"/>
        <end position="152"/>
    </location>
</feature>
<accession>A0A6L5YQ42</accession>